<reference evidence="1" key="1">
    <citation type="journal article" date="2014" name="Front. Microbiol.">
        <title>High frequency of phylogenetically diverse reductive dehalogenase-homologous genes in deep subseafloor sedimentary metagenomes.</title>
        <authorList>
            <person name="Kawai M."/>
            <person name="Futagami T."/>
            <person name="Toyoda A."/>
            <person name="Takaki Y."/>
            <person name="Nishi S."/>
            <person name="Hori S."/>
            <person name="Arai W."/>
            <person name="Tsubouchi T."/>
            <person name="Morono Y."/>
            <person name="Uchiyama I."/>
            <person name="Ito T."/>
            <person name="Fujiyama A."/>
            <person name="Inagaki F."/>
            <person name="Takami H."/>
        </authorList>
    </citation>
    <scope>NUCLEOTIDE SEQUENCE</scope>
    <source>
        <strain evidence="1">Expedition CK06-06</strain>
    </source>
</reference>
<evidence type="ECO:0000313" key="1">
    <source>
        <dbReference type="EMBL" id="GAG46148.1"/>
    </source>
</evidence>
<proteinExistence type="predicted"/>
<gene>
    <name evidence="1" type="ORF">S01H1_81918</name>
</gene>
<name>X0YBQ9_9ZZZZ</name>
<sequence>RLIVEGIQDSLDRSLSPVAGGRFKTLTAENERSILFEEGDLRESIKSVNRQGDNIEVGVWKPSEKLKAYNHNIGDTVPTRQFIPGEDQSFKKKVMSRVDRRIAELKRGQKDTRVKELETTTLDRLFQEATGAASGEQTSSDSTFSFTIGDLLAVFDGE</sequence>
<feature type="non-terminal residue" evidence="1">
    <location>
        <position position="1"/>
    </location>
</feature>
<accession>X0YBQ9</accession>
<protein>
    <submittedName>
        <fullName evidence="1">Uncharacterized protein</fullName>
    </submittedName>
</protein>
<organism evidence="1">
    <name type="scientific">marine sediment metagenome</name>
    <dbReference type="NCBI Taxonomy" id="412755"/>
    <lineage>
        <taxon>unclassified sequences</taxon>
        <taxon>metagenomes</taxon>
        <taxon>ecological metagenomes</taxon>
    </lineage>
</organism>
<dbReference type="AlphaFoldDB" id="X0YBQ9"/>
<comment type="caution">
    <text evidence="1">The sequence shown here is derived from an EMBL/GenBank/DDBJ whole genome shotgun (WGS) entry which is preliminary data.</text>
</comment>
<dbReference type="EMBL" id="BARS01055486">
    <property type="protein sequence ID" value="GAG46148.1"/>
    <property type="molecule type" value="Genomic_DNA"/>
</dbReference>